<dbReference type="PANTHER" id="PTHR23037">
    <property type="entry name" value="CYTOKINE RECEPTOR"/>
    <property type="match status" value="1"/>
</dbReference>
<comment type="subcellular location">
    <subcellularLocation>
        <location evidence="1">Membrane</location>
        <topology evidence="1">Single-pass type I membrane protein</topology>
    </subcellularLocation>
</comment>
<dbReference type="InterPro" id="IPR003961">
    <property type="entry name" value="FN3_dom"/>
</dbReference>
<keyword evidence="4" id="KW-1133">Transmembrane helix</keyword>
<dbReference type="GO" id="GO:0004896">
    <property type="term" value="F:cytokine receptor activity"/>
    <property type="evidence" value="ECO:0007669"/>
    <property type="project" value="TreeGrafter"/>
</dbReference>
<keyword evidence="7" id="KW-0325">Glycoprotein</keyword>
<dbReference type="STRING" id="409849.ENSPMGP00000010399"/>
<dbReference type="InterPro" id="IPR015321">
    <property type="entry name" value="TypeI_recpt_CBD"/>
</dbReference>
<dbReference type="Proteomes" id="UP000261520">
    <property type="component" value="Unplaced"/>
</dbReference>
<accession>A0A3B4A177</accession>
<evidence type="ECO:0000256" key="4">
    <source>
        <dbReference type="ARBA" id="ARBA00022989"/>
    </source>
</evidence>
<reference evidence="9" key="1">
    <citation type="submission" date="2025-08" db="UniProtKB">
        <authorList>
            <consortium name="Ensembl"/>
        </authorList>
    </citation>
    <scope>IDENTIFICATION</scope>
</reference>
<evidence type="ECO:0000313" key="9">
    <source>
        <dbReference type="Ensembl" id="ENSPMGP00000010399.1"/>
    </source>
</evidence>
<evidence type="ECO:0000256" key="6">
    <source>
        <dbReference type="ARBA" id="ARBA00023170"/>
    </source>
</evidence>
<dbReference type="AlphaFoldDB" id="A0A3B4A177"/>
<dbReference type="PANTHER" id="PTHR23037:SF45">
    <property type="entry name" value="INTERLEUKIN 13 RECEPTOR SUBUNIT ALPHA 2"/>
    <property type="match status" value="1"/>
</dbReference>
<keyword evidence="5" id="KW-0472">Membrane</keyword>
<dbReference type="Ensembl" id="ENSPMGT00000011093.1">
    <property type="protein sequence ID" value="ENSPMGP00000010399.1"/>
    <property type="gene ID" value="ENSPMGG00000008615.1"/>
</dbReference>
<dbReference type="InterPro" id="IPR036116">
    <property type="entry name" value="FN3_sf"/>
</dbReference>
<evidence type="ECO:0000256" key="1">
    <source>
        <dbReference type="ARBA" id="ARBA00004479"/>
    </source>
</evidence>
<dbReference type="Gene3D" id="2.60.40.10">
    <property type="entry name" value="Immunoglobulins"/>
    <property type="match status" value="3"/>
</dbReference>
<evidence type="ECO:0000259" key="8">
    <source>
        <dbReference type="PROSITE" id="PS50853"/>
    </source>
</evidence>
<organism evidence="9 10">
    <name type="scientific">Periophthalmus magnuspinnatus</name>
    <dbReference type="NCBI Taxonomy" id="409849"/>
    <lineage>
        <taxon>Eukaryota</taxon>
        <taxon>Metazoa</taxon>
        <taxon>Chordata</taxon>
        <taxon>Craniata</taxon>
        <taxon>Vertebrata</taxon>
        <taxon>Euteleostomi</taxon>
        <taxon>Actinopterygii</taxon>
        <taxon>Neopterygii</taxon>
        <taxon>Teleostei</taxon>
        <taxon>Neoteleostei</taxon>
        <taxon>Acanthomorphata</taxon>
        <taxon>Gobiaria</taxon>
        <taxon>Gobiiformes</taxon>
        <taxon>Gobioidei</taxon>
        <taxon>Gobiidae</taxon>
        <taxon>Oxudercinae</taxon>
        <taxon>Periophthalmus</taxon>
    </lineage>
</organism>
<sequence length="386" mass="44467">MLLTKAFKLTVICTPVIRQLNLLDPPENLTITDPGHLGNLEISWSPSQEQVRMKEQGQCLVLYELHYYDSYSSSWTVSSIRTTQTSFRAQFDLGQEVKVRIYTLISGACADGRTAKSKNFTEVVQKPDMAGQNGLQDFICLYYYMEHLFCSWKRSSKMPAKAQEAFYYWHREMAHTKECPFYILSGGFRSGCNFSGTDLPTFSDINLCVNMSSDDPVRPLYVTLQIQNIVKPKPPGDLRVEAGADKQLRVHWGSPAGRIPQHCLLWQVQTRREGQEEKPTQLNCCNSMYITLLMSCLRVRCMLNKYCANSGVWSDWSPSVCYPGMEYCYIKIMLLKYIAHCRKSFEIQYQKIVTCHSHFTSESKKYFLMVNYVTFLVEGLPTTCFY</sequence>
<keyword evidence="6" id="KW-0675">Receptor</keyword>
<protein>
    <recommendedName>
        <fullName evidence="8">Fibronectin type-III domain-containing protein</fullName>
    </recommendedName>
</protein>
<evidence type="ECO:0000313" key="10">
    <source>
        <dbReference type="Proteomes" id="UP000261520"/>
    </source>
</evidence>
<evidence type="ECO:0000256" key="2">
    <source>
        <dbReference type="ARBA" id="ARBA00022692"/>
    </source>
</evidence>
<dbReference type="InterPro" id="IPR013783">
    <property type="entry name" value="Ig-like_fold"/>
</dbReference>
<keyword evidence="10" id="KW-1185">Reference proteome</keyword>
<evidence type="ECO:0000256" key="7">
    <source>
        <dbReference type="ARBA" id="ARBA00023180"/>
    </source>
</evidence>
<dbReference type="Pfam" id="PF09240">
    <property type="entry name" value="IL6Ra-bind"/>
    <property type="match status" value="1"/>
</dbReference>
<reference evidence="9" key="2">
    <citation type="submission" date="2025-09" db="UniProtKB">
        <authorList>
            <consortium name="Ensembl"/>
        </authorList>
    </citation>
    <scope>IDENTIFICATION</scope>
</reference>
<name>A0A3B4A177_9GOBI</name>
<dbReference type="PROSITE" id="PS50853">
    <property type="entry name" value="FN3"/>
    <property type="match status" value="1"/>
</dbReference>
<dbReference type="GO" id="GO:0009897">
    <property type="term" value="C:external side of plasma membrane"/>
    <property type="evidence" value="ECO:0007669"/>
    <property type="project" value="TreeGrafter"/>
</dbReference>
<keyword evidence="3" id="KW-0732">Signal</keyword>
<proteinExistence type="predicted"/>
<evidence type="ECO:0000256" key="5">
    <source>
        <dbReference type="ARBA" id="ARBA00023136"/>
    </source>
</evidence>
<evidence type="ECO:0000256" key="3">
    <source>
        <dbReference type="ARBA" id="ARBA00022729"/>
    </source>
</evidence>
<dbReference type="SUPFAM" id="SSF49265">
    <property type="entry name" value="Fibronectin type III"/>
    <property type="match status" value="3"/>
</dbReference>
<keyword evidence="2" id="KW-0812">Transmembrane</keyword>
<feature type="domain" description="Fibronectin type-III" evidence="8">
    <location>
        <begin position="25"/>
        <end position="127"/>
    </location>
</feature>